<dbReference type="PANTHER" id="PTHR11895:SF151">
    <property type="entry name" value="GLUTAMYL-TRNA(GLN) AMIDOTRANSFERASE SUBUNIT A"/>
    <property type="match status" value="1"/>
</dbReference>
<feature type="domain" description="Amidase" evidence="3">
    <location>
        <begin position="23"/>
        <end position="411"/>
    </location>
</feature>
<dbReference type="Proteomes" id="UP000727907">
    <property type="component" value="Unassembled WGS sequence"/>
</dbReference>
<organism evidence="4 5">
    <name type="scientific">Reyranella humidisoli</name>
    <dbReference type="NCBI Taxonomy" id="2849149"/>
    <lineage>
        <taxon>Bacteria</taxon>
        <taxon>Pseudomonadati</taxon>
        <taxon>Pseudomonadota</taxon>
        <taxon>Alphaproteobacteria</taxon>
        <taxon>Hyphomicrobiales</taxon>
        <taxon>Reyranellaceae</taxon>
        <taxon>Reyranella</taxon>
    </lineage>
</organism>
<gene>
    <name evidence="4" type="ORF">KQ910_18520</name>
</gene>
<protein>
    <submittedName>
        <fullName evidence="4">Amidase</fullName>
    </submittedName>
</protein>
<dbReference type="InterPro" id="IPR023631">
    <property type="entry name" value="Amidase_dom"/>
</dbReference>
<comment type="similarity">
    <text evidence="1">Belongs to the amidase family.</text>
</comment>
<evidence type="ECO:0000256" key="1">
    <source>
        <dbReference type="ARBA" id="ARBA00009199"/>
    </source>
</evidence>
<evidence type="ECO:0000256" key="2">
    <source>
        <dbReference type="SAM" id="MobiDB-lite"/>
    </source>
</evidence>
<evidence type="ECO:0000313" key="4">
    <source>
        <dbReference type="EMBL" id="MBU8875775.1"/>
    </source>
</evidence>
<feature type="region of interest" description="Disordered" evidence="2">
    <location>
        <begin position="123"/>
        <end position="147"/>
    </location>
</feature>
<proteinExistence type="inferred from homology"/>
<sequence>MKPITAVEAVAAIEAGTLTSEKLVRDCLDRIAERDDVVKAWVHLDPDQAIAQARAADAASGGLLCGIPVGVKDIIDTYDMPTGHNSPIFEGKVPFGDAACVALCRTENAVIMGKTVTTEFANRHPGATTNPHNPAHTPGGSSSGSAAAVADGHVPLAFGTQTGGSVIRPAAYCGVVGYKPTFGDFNRVGIKMQCHSVDTLGLMARTLEDIALFRAAVLKMPPVRIDRDIGRPRIGVCRSPVWDQAEPETKALIEATATLLSDKGASVVDVYFAPQFTDIIDDHAAITGFESVRNYADERLRNPDKVSDELMSGPMKRGLAVSFERYVAAQRKATAFKAHVDSLFDKVDLLLTPSAPGEAPKGLAATGDPVFNSIWTLAGTPCVTLPAGTGPNGLPLGVQLVGLRHHDDRMLSLAAWVAAHLN</sequence>
<evidence type="ECO:0000313" key="5">
    <source>
        <dbReference type="Proteomes" id="UP000727907"/>
    </source>
</evidence>
<dbReference type="EMBL" id="JAHOPB010000002">
    <property type="protein sequence ID" value="MBU8875775.1"/>
    <property type="molecule type" value="Genomic_DNA"/>
</dbReference>
<comment type="caution">
    <text evidence="4">The sequence shown here is derived from an EMBL/GenBank/DDBJ whole genome shotgun (WGS) entry which is preliminary data.</text>
</comment>
<evidence type="ECO:0000259" key="3">
    <source>
        <dbReference type="Pfam" id="PF01425"/>
    </source>
</evidence>
<dbReference type="PANTHER" id="PTHR11895">
    <property type="entry name" value="TRANSAMIDASE"/>
    <property type="match status" value="1"/>
</dbReference>
<dbReference type="Pfam" id="PF01425">
    <property type="entry name" value="Amidase"/>
    <property type="match status" value="1"/>
</dbReference>
<dbReference type="InterPro" id="IPR000120">
    <property type="entry name" value="Amidase"/>
</dbReference>
<accession>A0ABS6IRG2</accession>
<dbReference type="RefSeq" id="WP_216964089.1">
    <property type="nucleotide sequence ID" value="NZ_JAHOPB010000002.1"/>
</dbReference>
<reference evidence="4 5" key="1">
    <citation type="submission" date="2021-06" db="EMBL/GenBank/DDBJ databases">
        <authorList>
            <person name="Lee D.H."/>
        </authorList>
    </citation>
    <scope>NUCLEOTIDE SEQUENCE [LARGE SCALE GENOMIC DNA]</scope>
    <source>
        <strain evidence="4 5">MMS21-HV4-11</strain>
    </source>
</reference>
<name>A0ABS6IRG2_9HYPH</name>
<keyword evidence="5" id="KW-1185">Reference proteome</keyword>